<dbReference type="InterPro" id="IPR046960">
    <property type="entry name" value="PPR_At4g14850-like_plant"/>
</dbReference>
<dbReference type="PROSITE" id="PS51375">
    <property type="entry name" value="PPR"/>
    <property type="match status" value="8"/>
</dbReference>
<name>A0AAW1K7P3_SAPOF</name>
<keyword evidence="6" id="KW-1185">Reference proteome</keyword>
<dbReference type="InterPro" id="IPR002885">
    <property type="entry name" value="PPR_rpt"/>
</dbReference>
<dbReference type="InterPro" id="IPR032867">
    <property type="entry name" value="DYW_dom"/>
</dbReference>
<dbReference type="FunFam" id="1.25.40.10:FF:000073">
    <property type="entry name" value="Pentatricopeptide repeat-containing protein chloroplastic"/>
    <property type="match status" value="1"/>
</dbReference>
<comment type="similarity">
    <text evidence="1">Belongs to the PPR family. PCMP-H subfamily.</text>
</comment>
<dbReference type="EMBL" id="JBDFQZ010000006">
    <property type="protein sequence ID" value="KAK9713801.1"/>
    <property type="molecule type" value="Genomic_DNA"/>
</dbReference>
<dbReference type="EMBL" id="JBDFQZ010000006">
    <property type="protein sequence ID" value="KAK9713797.1"/>
    <property type="molecule type" value="Genomic_DNA"/>
</dbReference>
<evidence type="ECO:0000313" key="5">
    <source>
        <dbReference type="EMBL" id="KAK9713801.1"/>
    </source>
</evidence>
<sequence>MFLTQLLPTTLLCNTQFLSCNLHSTPSSFKVEATTTTSQISRNKEFFNQNYKYPNSQLSSKDKVICGFRNLSHKIEEDEISECVSILNKISKNGNFDDCSCVCRQVHGRFVKLGVLKSDAFVGNKLVVMYARKTELVGDARKLFDEIPKREVPAFAALIGSLCRLEKWVDVFLVFGMMVNDGLLPDRFLVPTILKACSAMEVERVGRMVHGFAIRRGLRNDVFIENALIDMYANCGDLRSSKSVFDTMSEKDVVSWTVLVVAYMVHGLVDEAVDTFRSMESDGEQGDSISWNALVFGFAYNGEIELAFGALEEMQEKGLRPNVNTWNGIISGCSQNGYYEDAIDSYIKMFSSSLTPNVVTIVSILPACSGLEDLELGEIIHGHAIKLGLSGNTHVDGSLIGMYSKCHRIDCAESIFRRLKHKNSAICNEMIAAYLSEGDVKAALKLFHSMKAFGLKPDEITYNTILAAHVRDGRKKEIYELLYEMLETGLHPNVVTFNILISGSQQSGHSIESLRFFQAMQSPYSGSFHSSLIRKSIQPNTVTVTSALAACADLGSLRHGKELHGYVVRKGFESNNFVSGALVDMYSKCDEIEIATEVFWRTKDRNTVMWNTLIAGYIDRKGIHDAFGVFDRMLEEGFNPNSVTFNILLPVCGEVGALRFGKEIHGYLSKGLLVDSSKYLTSALIDMYAKCGSIWDATRVFDTETDKDNAVWNAMISSFSAHGMTRNAFALFEQLENSGNVPDGKTFTAVLSACARDGLILEGWKYFTRMSTDFGIIPSLEHYTCMIGVMGTAGLLDEALEFMRQMPFTLDACVWGTLLRACRTHSNPVIGERAARALFELEPDNASNYILLSNIYAASGLWNSSKNLRNFVNNSKSMTVKECSCISIGSKLHVFERGMDSSPLLEKAMEIWNKLGDEIRIAGHSVQDPVLGNEDEDDLDACSCSHTEKLAISLGIVSLSNSQPIRVSKNLRMCFDCHVAAKLISDIVRREIFVKDVSFYHHMKNGACSCQDRW</sequence>
<dbReference type="Pfam" id="PF20431">
    <property type="entry name" value="E_motif"/>
    <property type="match status" value="1"/>
</dbReference>
<feature type="repeat" description="PPR" evidence="3">
    <location>
        <begin position="423"/>
        <end position="457"/>
    </location>
</feature>
<accession>A0AAW1K7P3</accession>
<comment type="caution">
    <text evidence="5">The sequence shown here is derived from an EMBL/GenBank/DDBJ whole genome shotgun (WGS) entry which is preliminary data.</text>
</comment>
<feature type="repeat" description="PPR" evidence="3">
    <location>
        <begin position="287"/>
        <end position="321"/>
    </location>
</feature>
<dbReference type="GO" id="GO:0008270">
    <property type="term" value="F:zinc ion binding"/>
    <property type="evidence" value="ECO:0007669"/>
    <property type="project" value="InterPro"/>
</dbReference>
<feature type="repeat" description="PPR" evidence="3">
    <location>
        <begin position="322"/>
        <end position="356"/>
    </location>
</feature>
<dbReference type="InterPro" id="IPR046848">
    <property type="entry name" value="E_motif"/>
</dbReference>
<keyword evidence="2" id="KW-0677">Repeat</keyword>
<evidence type="ECO:0000259" key="4">
    <source>
        <dbReference type="Pfam" id="PF14432"/>
    </source>
</evidence>
<dbReference type="InterPro" id="IPR011990">
    <property type="entry name" value="TPR-like_helical_dom_sf"/>
</dbReference>
<organism evidence="5 6">
    <name type="scientific">Saponaria officinalis</name>
    <name type="common">Common soapwort</name>
    <name type="synonym">Lychnis saponaria</name>
    <dbReference type="NCBI Taxonomy" id="3572"/>
    <lineage>
        <taxon>Eukaryota</taxon>
        <taxon>Viridiplantae</taxon>
        <taxon>Streptophyta</taxon>
        <taxon>Embryophyta</taxon>
        <taxon>Tracheophyta</taxon>
        <taxon>Spermatophyta</taxon>
        <taxon>Magnoliopsida</taxon>
        <taxon>eudicotyledons</taxon>
        <taxon>Gunneridae</taxon>
        <taxon>Pentapetalae</taxon>
        <taxon>Caryophyllales</taxon>
        <taxon>Caryophyllaceae</taxon>
        <taxon>Caryophylleae</taxon>
        <taxon>Saponaria</taxon>
    </lineage>
</organism>
<dbReference type="PANTHER" id="PTHR47926:SF421">
    <property type="entry name" value="DYW DOMAIN-CONTAINING PROTEIN"/>
    <property type="match status" value="1"/>
</dbReference>
<dbReference type="PANTHER" id="PTHR47926">
    <property type="entry name" value="PENTATRICOPEPTIDE REPEAT-CONTAINING PROTEIN"/>
    <property type="match status" value="1"/>
</dbReference>
<feature type="repeat" description="PPR" evidence="3">
    <location>
        <begin position="708"/>
        <end position="742"/>
    </location>
</feature>
<feature type="repeat" description="PPR" evidence="3">
    <location>
        <begin position="606"/>
        <end position="640"/>
    </location>
</feature>
<feature type="domain" description="DYW" evidence="4">
    <location>
        <begin position="931"/>
        <end position="1014"/>
    </location>
</feature>
<dbReference type="Pfam" id="PF13041">
    <property type="entry name" value="PPR_2"/>
    <property type="match status" value="4"/>
</dbReference>
<dbReference type="AlphaFoldDB" id="A0AAW1K7P3"/>
<dbReference type="Proteomes" id="UP001443914">
    <property type="component" value="Unassembled WGS sequence"/>
</dbReference>
<dbReference type="NCBIfam" id="TIGR00756">
    <property type="entry name" value="PPR"/>
    <property type="match status" value="9"/>
</dbReference>
<feature type="repeat" description="PPR" evidence="3">
    <location>
        <begin position="458"/>
        <end position="492"/>
    </location>
</feature>
<dbReference type="FunFam" id="1.25.40.10:FF:000090">
    <property type="entry name" value="Pentatricopeptide repeat-containing protein, chloroplastic"/>
    <property type="match status" value="1"/>
</dbReference>
<evidence type="ECO:0000256" key="1">
    <source>
        <dbReference type="ARBA" id="ARBA00006643"/>
    </source>
</evidence>
<dbReference type="Pfam" id="PF01535">
    <property type="entry name" value="PPR"/>
    <property type="match status" value="6"/>
</dbReference>
<gene>
    <name evidence="5" type="ORF">RND81_06G052200</name>
</gene>
<feature type="repeat" description="PPR" evidence="3">
    <location>
        <begin position="252"/>
        <end position="286"/>
    </location>
</feature>
<dbReference type="GO" id="GO:0003729">
    <property type="term" value="F:mRNA binding"/>
    <property type="evidence" value="ECO:0007669"/>
    <property type="project" value="UniProtKB-ARBA"/>
</dbReference>
<proteinExistence type="inferred from homology"/>
<dbReference type="FunFam" id="1.25.40.10:FF:000343">
    <property type="entry name" value="Pentatricopeptide repeat-containing protein At3g58590"/>
    <property type="match status" value="1"/>
</dbReference>
<evidence type="ECO:0000313" key="6">
    <source>
        <dbReference type="Proteomes" id="UP001443914"/>
    </source>
</evidence>
<protein>
    <recommendedName>
        <fullName evidence="4">DYW domain-containing protein</fullName>
    </recommendedName>
</protein>
<reference evidence="5 6" key="1">
    <citation type="submission" date="2024-03" db="EMBL/GenBank/DDBJ databases">
        <title>WGS assembly of Saponaria officinalis var. Norfolk2.</title>
        <authorList>
            <person name="Jenkins J."/>
            <person name="Shu S."/>
            <person name="Grimwood J."/>
            <person name="Barry K."/>
            <person name="Goodstein D."/>
            <person name="Schmutz J."/>
            <person name="Leebens-Mack J."/>
            <person name="Osbourn A."/>
        </authorList>
    </citation>
    <scope>NUCLEOTIDE SEQUENCE [LARGE SCALE GENOMIC DNA]</scope>
    <source>
        <strain evidence="6">cv. Norfolk2</strain>
        <strain evidence="5">JIC</strain>
        <tissue evidence="5">Leaf</tissue>
    </source>
</reference>
<dbReference type="FunFam" id="1.25.40.10:FF:000436">
    <property type="entry name" value="Pentatricopeptide repeat-containing protein At5g39350 family"/>
    <property type="match status" value="1"/>
</dbReference>
<evidence type="ECO:0000256" key="2">
    <source>
        <dbReference type="ARBA" id="ARBA00022737"/>
    </source>
</evidence>
<dbReference type="GO" id="GO:0009451">
    <property type="term" value="P:RNA modification"/>
    <property type="evidence" value="ECO:0007669"/>
    <property type="project" value="InterPro"/>
</dbReference>
<feature type="repeat" description="PPR" evidence="3">
    <location>
        <begin position="151"/>
        <end position="185"/>
    </location>
</feature>
<dbReference type="Gene3D" id="1.25.40.10">
    <property type="entry name" value="Tetratricopeptide repeat domain"/>
    <property type="match status" value="5"/>
</dbReference>
<evidence type="ECO:0000256" key="3">
    <source>
        <dbReference type="PROSITE-ProRule" id="PRU00708"/>
    </source>
</evidence>
<dbReference type="Pfam" id="PF14432">
    <property type="entry name" value="DYW_deaminase"/>
    <property type="match status" value="1"/>
</dbReference>